<keyword evidence="5" id="KW-0393">Immunoglobulin domain</keyword>
<feature type="transmembrane region" description="Helical" evidence="6">
    <location>
        <begin position="321"/>
        <end position="342"/>
    </location>
</feature>
<comment type="subcellular location">
    <subcellularLocation>
        <location evidence="1">Membrane</location>
        <topology evidence="1">Single-pass type I membrane protein</topology>
    </subcellularLocation>
</comment>
<evidence type="ECO:0000259" key="8">
    <source>
        <dbReference type="PROSITE" id="PS50835"/>
    </source>
</evidence>
<name>A0A821TT92_9NEOP</name>
<dbReference type="InterPro" id="IPR003598">
    <property type="entry name" value="Ig_sub2"/>
</dbReference>
<evidence type="ECO:0000256" key="1">
    <source>
        <dbReference type="ARBA" id="ARBA00004479"/>
    </source>
</evidence>
<dbReference type="InterPro" id="IPR003599">
    <property type="entry name" value="Ig_sub"/>
</dbReference>
<dbReference type="EMBL" id="CAJOBZ010000025">
    <property type="protein sequence ID" value="CAF4876248.1"/>
    <property type="molecule type" value="Genomic_DNA"/>
</dbReference>
<keyword evidence="4" id="KW-0325">Glycoprotein</keyword>
<dbReference type="Proteomes" id="UP000663880">
    <property type="component" value="Unassembled WGS sequence"/>
</dbReference>
<sequence>MMVRTAVYLSLAFLFLANAVSSEATTGEAVVRVAIGAPLTVECGLRAEQRAEWRRDGGPLPPGLRAEEEDGEARLRARLRASAARPHHAGLYTCSPERDQRVRVLVHANPAATHAAPDEAAPSVVEVSGGDGSIRDSGDVLFDVRSNITLRCDAAAGGGAVAWQKNGTALEEVWEMKDRYTLEHGGIELHVKRAAEDDYGNYSCSLPGQSAATTWVVRARPHLKLPANSNVVEGQKLKLTCKVLGKPYPRIVWSYSNSTEDGARFEPVTGVNLSESEQGVVDGTLVLPDATRSHAGRYRCEALDAFAPAETLLRVKDKYAALWPFLGICAEVFVLCAIILVYEKRRTKPDLDDSDTDNHDQ</sequence>
<dbReference type="InterPro" id="IPR007110">
    <property type="entry name" value="Ig-like_dom"/>
</dbReference>
<dbReference type="GO" id="GO:0050839">
    <property type="term" value="F:cell adhesion molecule binding"/>
    <property type="evidence" value="ECO:0007669"/>
    <property type="project" value="TreeGrafter"/>
</dbReference>
<evidence type="ECO:0000256" key="7">
    <source>
        <dbReference type="SAM" id="SignalP"/>
    </source>
</evidence>
<organism evidence="9 10">
    <name type="scientific">Pieris macdunnoughi</name>
    <dbReference type="NCBI Taxonomy" id="345717"/>
    <lineage>
        <taxon>Eukaryota</taxon>
        <taxon>Metazoa</taxon>
        <taxon>Ecdysozoa</taxon>
        <taxon>Arthropoda</taxon>
        <taxon>Hexapoda</taxon>
        <taxon>Insecta</taxon>
        <taxon>Pterygota</taxon>
        <taxon>Neoptera</taxon>
        <taxon>Endopterygota</taxon>
        <taxon>Lepidoptera</taxon>
        <taxon>Glossata</taxon>
        <taxon>Ditrysia</taxon>
        <taxon>Papilionoidea</taxon>
        <taxon>Pieridae</taxon>
        <taxon>Pierinae</taxon>
        <taxon>Pieris</taxon>
    </lineage>
</organism>
<evidence type="ECO:0000313" key="9">
    <source>
        <dbReference type="EMBL" id="CAF4876248.1"/>
    </source>
</evidence>
<evidence type="ECO:0000256" key="3">
    <source>
        <dbReference type="ARBA" id="ARBA00023157"/>
    </source>
</evidence>
<dbReference type="CDD" id="cd00096">
    <property type="entry name" value="Ig"/>
    <property type="match status" value="1"/>
</dbReference>
<evidence type="ECO:0000256" key="6">
    <source>
        <dbReference type="SAM" id="Phobius"/>
    </source>
</evidence>
<feature type="chain" id="PRO_5032427215" description="Ig-like domain-containing protein" evidence="7">
    <location>
        <begin position="23"/>
        <end position="361"/>
    </location>
</feature>
<proteinExistence type="predicted"/>
<dbReference type="GO" id="GO:0005911">
    <property type="term" value="C:cell-cell junction"/>
    <property type="evidence" value="ECO:0007669"/>
    <property type="project" value="TreeGrafter"/>
</dbReference>
<dbReference type="SMART" id="SM00408">
    <property type="entry name" value="IGc2"/>
    <property type="match status" value="3"/>
</dbReference>
<dbReference type="GO" id="GO:0098609">
    <property type="term" value="P:cell-cell adhesion"/>
    <property type="evidence" value="ECO:0007669"/>
    <property type="project" value="TreeGrafter"/>
</dbReference>
<dbReference type="InterPro" id="IPR013783">
    <property type="entry name" value="Ig-like_fold"/>
</dbReference>
<dbReference type="InterPro" id="IPR036179">
    <property type="entry name" value="Ig-like_dom_sf"/>
</dbReference>
<dbReference type="SUPFAM" id="SSF48726">
    <property type="entry name" value="Immunoglobulin"/>
    <property type="match status" value="3"/>
</dbReference>
<dbReference type="PROSITE" id="PS50835">
    <property type="entry name" value="IG_LIKE"/>
    <property type="match status" value="2"/>
</dbReference>
<dbReference type="SMART" id="SM00409">
    <property type="entry name" value="IG"/>
    <property type="match status" value="3"/>
</dbReference>
<protein>
    <recommendedName>
        <fullName evidence="8">Ig-like domain-containing protein</fullName>
    </recommendedName>
</protein>
<keyword evidence="6" id="KW-0812">Transmembrane</keyword>
<keyword evidence="7" id="KW-0732">Signal</keyword>
<evidence type="ECO:0000313" key="10">
    <source>
        <dbReference type="Proteomes" id="UP000663880"/>
    </source>
</evidence>
<keyword evidence="6" id="KW-1133">Transmembrane helix</keyword>
<keyword evidence="10" id="KW-1185">Reference proteome</keyword>
<accession>A0A821TT92</accession>
<dbReference type="PANTHER" id="PTHR11640:SF164">
    <property type="entry name" value="MAM DOMAIN-CONTAINING GLYCOSYLPHOSPHATIDYLINOSITOL ANCHOR PROTEIN 1"/>
    <property type="match status" value="1"/>
</dbReference>
<dbReference type="Gene3D" id="2.60.40.10">
    <property type="entry name" value="Immunoglobulins"/>
    <property type="match status" value="3"/>
</dbReference>
<evidence type="ECO:0000256" key="5">
    <source>
        <dbReference type="ARBA" id="ARBA00023319"/>
    </source>
</evidence>
<dbReference type="Pfam" id="PF13927">
    <property type="entry name" value="Ig_3"/>
    <property type="match status" value="1"/>
</dbReference>
<feature type="domain" description="Ig-like" evidence="8">
    <location>
        <begin position="221"/>
        <end position="316"/>
    </location>
</feature>
<evidence type="ECO:0000256" key="4">
    <source>
        <dbReference type="ARBA" id="ARBA00023180"/>
    </source>
</evidence>
<feature type="signal peptide" evidence="7">
    <location>
        <begin position="1"/>
        <end position="22"/>
    </location>
</feature>
<keyword evidence="2 6" id="KW-0472">Membrane</keyword>
<dbReference type="AlphaFoldDB" id="A0A821TT92"/>
<dbReference type="Pfam" id="PF00047">
    <property type="entry name" value="ig"/>
    <property type="match status" value="1"/>
</dbReference>
<gene>
    <name evidence="9" type="ORF">PMACD_LOCUS9198</name>
</gene>
<reference evidence="9" key="1">
    <citation type="submission" date="2021-02" db="EMBL/GenBank/DDBJ databases">
        <authorList>
            <person name="Steward A R."/>
        </authorList>
    </citation>
    <scope>NUCLEOTIDE SEQUENCE</scope>
</reference>
<feature type="domain" description="Ig-like" evidence="8">
    <location>
        <begin position="122"/>
        <end position="214"/>
    </location>
</feature>
<dbReference type="InterPro" id="IPR013151">
    <property type="entry name" value="Immunoglobulin_dom"/>
</dbReference>
<dbReference type="InterPro" id="IPR051275">
    <property type="entry name" value="Cell_adhesion_signaling"/>
</dbReference>
<evidence type="ECO:0000256" key="2">
    <source>
        <dbReference type="ARBA" id="ARBA00023136"/>
    </source>
</evidence>
<comment type="caution">
    <text evidence="9">The sequence shown here is derived from an EMBL/GenBank/DDBJ whole genome shotgun (WGS) entry which is preliminary data.</text>
</comment>
<dbReference type="GO" id="GO:0005886">
    <property type="term" value="C:plasma membrane"/>
    <property type="evidence" value="ECO:0007669"/>
    <property type="project" value="TreeGrafter"/>
</dbReference>
<dbReference type="OrthoDB" id="5970915at2759"/>
<dbReference type="PANTHER" id="PTHR11640">
    <property type="entry name" value="NEPHRIN"/>
    <property type="match status" value="1"/>
</dbReference>
<keyword evidence="3" id="KW-1015">Disulfide bond</keyword>